<feature type="coiled-coil region" evidence="3">
    <location>
        <begin position="372"/>
        <end position="399"/>
    </location>
</feature>
<dbReference type="Pfam" id="PF05667">
    <property type="entry name" value="CCDC22_CC"/>
    <property type="match status" value="1"/>
</dbReference>
<feature type="domain" description="CCDC22 coiled-coil" evidence="4">
    <location>
        <begin position="229"/>
        <end position="526"/>
    </location>
</feature>
<comment type="similarity">
    <text evidence="1">Belongs to the CCDC22 family.</text>
</comment>
<proteinExistence type="inferred from homology"/>
<name>A0ABM1T4Y1_LIMPO</name>
<feature type="domain" description="CCDC22 N-terminal" evidence="5">
    <location>
        <begin position="1"/>
        <end position="107"/>
    </location>
</feature>
<dbReference type="PANTHER" id="PTHR15668:SF4">
    <property type="entry name" value="COILED-COIL DOMAIN-CONTAINING PROTEIN 22"/>
    <property type="match status" value="1"/>
</dbReference>
<evidence type="ECO:0000256" key="3">
    <source>
        <dbReference type="SAM" id="Coils"/>
    </source>
</evidence>
<evidence type="ECO:0000259" key="4">
    <source>
        <dbReference type="Pfam" id="PF05667"/>
    </source>
</evidence>
<keyword evidence="3" id="KW-0175">Coiled coil</keyword>
<evidence type="ECO:0000259" key="5">
    <source>
        <dbReference type="Pfam" id="PF21674"/>
    </source>
</evidence>
<evidence type="ECO:0000313" key="7">
    <source>
        <dbReference type="RefSeq" id="XP_022250937.1"/>
    </source>
</evidence>
<dbReference type="GeneID" id="106467110"/>
<organism evidence="6 7">
    <name type="scientific">Limulus polyphemus</name>
    <name type="common">Atlantic horseshoe crab</name>
    <dbReference type="NCBI Taxonomy" id="6850"/>
    <lineage>
        <taxon>Eukaryota</taxon>
        <taxon>Metazoa</taxon>
        <taxon>Ecdysozoa</taxon>
        <taxon>Arthropoda</taxon>
        <taxon>Chelicerata</taxon>
        <taxon>Merostomata</taxon>
        <taxon>Xiphosura</taxon>
        <taxon>Limulidae</taxon>
        <taxon>Limulus</taxon>
    </lineage>
</organism>
<gene>
    <name evidence="7" type="primary">LOC106467110</name>
</gene>
<evidence type="ECO:0000256" key="2">
    <source>
        <dbReference type="ARBA" id="ARBA00017553"/>
    </source>
</evidence>
<dbReference type="InterPro" id="IPR048349">
    <property type="entry name" value="CCDC22_N"/>
</dbReference>
<evidence type="ECO:0000313" key="6">
    <source>
        <dbReference type="Proteomes" id="UP000694941"/>
    </source>
</evidence>
<dbReference type="InterPro" id="IPR008530">
    <property type="entry name" value="CCDC22"/>
</dbReference>
<protein>
    <recommendedName>
        <fullName evidence="2">Coiled-coil domain-containing protein 22 homolog</fullName>
    </recommendedName>
</protein>
<feature type="coiled-coil region" evidence="3">
    <location>
        <begin position="513"/>
        <end position="552"/>
    </location>
</feature>
<dbReference type="Proteomes" id="UP000694941">
    <property type="component" value="Unplaced"/>
</dbReference>
<sequence length="555" mass="64585">MEEVDHIITHTLKQLGCDIDDEVRRLHDFTTELVVEGVVRCLQQILPDKNLSSHVPPSMAAKYRLGSALAEACTELGYKGEIGYQTFLYSNDSELRKIFIFLIEKLPKEAEKVTDEPLGKSDLLNRAIAEELSRQLKLPWLPNYCKPNGLRWSSPNKWHREGCRGTHALHTCNLFVPRDITDSNSKVVQVSHCHFWVVTNLYLNPLFASSVYLDFIIISSHHAKKYFIIFMQDEKNIEVPVTGPALKKPDTEEDLKSRREEELKTLQSEVDELSRQLEQLELQMKQYNASLQQIGEQILCEEAKNKELEEIYKLRKRTFDLLPDADNNLKKLQEVVEASGQRLVVLARQWEKHRAPLIEQYRHLKELSSQRLSETQRKLEEIKSLREKMKDCADEARSKDDLYKQLLAEYERLTKDVNRSAYTRRIIEILANIKKQREEIDKVLIDTKAIQKEINQLSGKLDRTFTVTDELIFRDAKKDEAVRKAYKYLAALHENCSSLIQTVEETGTIIREIRDLEDQIEQESQKKVADNLERITADYKQMKQENSSLMTQLKA</sequence>
<reference evidence="7" key="1">
    <citation type="submission" date="2025-08" db="UniProtKB">
        <authorList>
            <consortium name="RefSeq"/>
        </authorList>
    </citation>
    <scope>IDENTIFICATION</scope>
    <source>
        <tissue evidence="7">Muscle</tissue>
    </source>
</reference>
<dbReference type="Pfam" id="PF21674">
    <property type="entry name" value="CCDC22_N"/>
    <property type="match status" value="1"/>
</dbReference>
<dbReference type="RefSeq" id="XP_022250937.1">
    <property type="nucleotide sequence ID" value="XM_022395229.1"/>
</dbReference>
<dbReference type="PANTHER" id="PTHR15668">
    <property type="entry name" value="JM1 PROTEIN"/>
    <property type="match status" value="1"/>
</dbReference>
<dbReference type="InterPro" id="IPR048348">
    <property type="entry name" value="CCDC22_CC"/>
</dbReference>
<accession>A0ABM1T4Y1</accession>
<evidence type="ECO:0000256" key="1">
    <source>
        <dbReference type="ARBA" id="ARBA00006438"/>
    </source>
</evidence>
<keyword evidence="6" id="KW-1185">Reference proteome</keyword>
<feature type="coiled-coil region" evidence="3">
    <location>
        <begin position="256"/>
        <end position="311"/>
    </location>
</feature>